<evidence type="ECO:0000313" key="3">
    <source>
        <dbReference type="Proteomes" id="UP000012073"/>
    </source>
</evidence>
<sequence length="39" mass="4351">MRSMVSHIIQISVPRRRSKQHAGLSARATSEDVGPFQSE</sequence>
<organism evidence="2 3">
    <name type="scientific">Chondrus crispus</name>
    <name type="common">Carrageen Irish moss</name>
    <name type="synonym">Polymorpha crispa</name>
    <dbReference type="NCBI Taxonomy" id="2769"/>
    <lineage>
        <taxon>Eukaryota</taxon>
        <taxon>Rhodophyta</taxon>
        <taxon>Florideophyceae</taxon>
        <taxon>Rhodymeniophycidae</taxon>
        <taxon>Gigartinales</taxon>
        <taxon>Gigartinaceae</taxon>
        <taxon>Chondrus</taxon>
    </lineage>
</organism>
<dbReference type="RefSeq" id="XP_005714609.1">
    <property type="nucleotide sequence ID" value="XM_005714552.1"/>
</dbReference>
<feature type="region of interest" description="Disordered" evidence="1">
    <location>
        <begin position="1"/>
        <end position="39"/>
    </location>
</feature>
<dbReference type="Gramene" id="CDF34790">
    <property type="protein sequence ID" value="CDF34790"/>
    <property type="gene ID" value="CHC_T00003702001"/>
</dbReference>
<proteinExistence type="predicted"/>
<accession>R7QBE8</accession>
<dbReference type="KEGG" id="ccp:CHC_T00003702001"/>
<protein>
    <submittedName>
        <fullName evidence="2">Uncharacterized protein</fullName>
    </submittedName>
</protein>
<evidence type="ECO:0000313" key="2">
    <source>
        <dbReference type="EMBL" id="CDF34790.1"/>
    </source>
</evidence>
<name>R7QBE8_CHOCR</name>
<dbReference type="GeneID" id="17322367"/>
<dbReference type="AlphaFoldDB" id="R7QBE8"/>
<dbReference type="EMBL" id="HG001706">
    <property type="protein sequence ID" value="CDF34790.1"/>
    <property type="molecule type" value="Genomic_DNA"/>
</dbReference>
<evidence type="ECO:0000256" key="1">
    <source>
        <dbReference type="SAM" id="MobiDB-lite"/>
    </source>
</evidence>
<reference evidence="3" key="1">
    <citation type="journal article" date="2013" name="Proc. Natl. Acad. Sci. U.S.A.">
        <title>Genome structure and metabolic features in the red seaweed Chondrus crispus shed light on evolution of the Archaeplastida.</title>
        <authorList>
            <person name="Collen J."/>
            <person name="Porcel B."/>
            <person name="Carre W."/>
            <person name="Ball S.G."/>
            <person name="Chaparro C."/>
            <person name="Tonon T."/>
            <person name="Barbeyron T."/>
            <person name="Michel G."/>
            <person name="Noel B."/>
            <person name="Valentin K."/>
            <person name="Elias M."/>
            <person name="Artiguenave F."/>
            <person name="Arun A."/>
            <person name="Aury J.M."/>
            <person name="Barbosa-Neto J.F."/>
            <person name="Bothwell J.H."/>
            <person name="Bouget F.Y."/>
            <person name="Brillet L."/>
            <person name="Cabello-Hurtado F."/>
            <person name="Capella-Gutierrez S."/>
            <person name="Charrier B."/>
            <person name="Cladiere L."/>
            <person name="Cock J.M."/>
            <person name="Coelho S.M."/>
            <person name="Colleoni C."/>
            <person name="Czjzek M."/>
            <person name="Da Silva C."/>
            <person name="Delage L."/>
            <person name="Denoeud F."/>
            <person name="Deschamps P."/>
            <person name="Dittami S.M."/>
            <person name="Gabaldon T."/>
            <person name="Gachon C.M."/>
            <person name="Groisillier A."/>
            <person name="Herve C."/>
            <person name="Jabbari K."/>
            <person name="Katinka M."/>
            <person name="Kloareg B."/>
            <person name="Kowalczyk N."/>
            <person name="Labadie K."/>
            <person name="Leblanc C."/>
            <person name="Lopez P.J."/>
            <person name="McLachlan D.H."/>
            <person name="Meslet-Cladiere L."/>
            <person name="Moustafa A."/>
            <person name="Nehr Z."/>
            <person name="Nyvall Collen P."/>
            <person name="Panaud O."/>
            <person name="Partensky F."/>
            <person name="Poulain J."/>
            <person name="Rensing S.A."/>
            <person name="Rousvoal S."/>
            <person name="Samson G."/>
            <person name="Symeonidi A."/>
            <person name="Weissenbach J."/>
            <person name="Zambounis A."/>
            <person name="Wincker P."/>
            <person name="Boyen C."/>
        </authorList>
    </citation>
    <scope>NUCLEOTIDE SEQUENCE [LARGE SCALE GENOMIC DNA]</scope>
    <source>
        <strain evidence="3">cv. Stackhouse</strain>
    </source>
</reference>
<keyword evidence="3" id="KW-1185">Reference proteome</keyword>
<gene>
    <name evidence="2" type="ORF">CHC_T00003702001</name>
</gene>
<dbReference type="Proteomes" id="UP000012073">
    <property type="component" value="Unassembled WGS sequence"/>
</dbReference>